<dbReference type="InterPro" id="IPR015424">
    <property type="entry name" value="PyrdxlP-dep_Trfase"/>
</dbReference>
<proteinExistence type="predicted"/>
<keyword evidence="1" id="KW-0663">Pyridoxal phosphate</keyword>
<evidence type="ECO:0000313" key="4">
    <source>
        <dbReference type="Proteomes" id="UP001586593"/>
    </source>
</evidence>
<dbReference type="Proteomes" id="UP001586593">
    <property type="component" value="Unassembled WGS sequence"/>
</dbReference>
<dbReference type="InterPro" id="IPR015421">
    <property type="entry name" value="PyrdxlP-dep_Trfase_major"/>
</dbReference>
<dbReference type="SUPFAM" id="SSF53383">
    <property type="entry name" value="PLP-dependent transferases"/>
    <property type="match status" value="1"/>
</dbReference>
<dbReference type="PRINTS" id="PR00753">
    <property type="entry name" value="ACCSYNTHASE"/>
</dbReference>
<protein>
    <recommendedName>
        <fullName evidence="2">Aminotransferase class I/classII large domain-containing protein</fullName>
    </recommendedName>
</protein>
<accession>A0ABR3W4S2</accession>
<gene>
    <name evidence="3" type="ORF">VTK73DRAFT_9083</name>
</gene>
<evidence type="ECO:0000259" key="2">
    <source>
        <dbReference type="Pfam" id="PF00155"/>
    </source>
</evidence>
<name>A0ABR3W4S2_9PEZI</name>
<dbReference type="InterPro" id="IPR004839">
    <property type="entry name" value="Aminotransferase_I/II_large"/>
</dbReference>
<dbReference type="PANTHER" id="PTHR43795:SF39">
    <property type="entry name" value="AMINOTRANSFERASE CLASS I_CLASSII DOMAIN-CONTAINING PROTEIN"/>
    <property type="match status" value="1"/>
</dbReference>
<keyword evidence="4" id="KW-1185">Reference proteome</keyword>
<dbReference type="EMBL" id="JAZHXJ010000718">
    <property type="protein sequence ID" value="KAL1853132.1"/>
    <property type="molecule type" value="Genomic_DNA"/>
</dbReference>
<dbReference type="InterPro" id="IPR015422">
    <property type="entry name" value="PyrdxlP-dep_Trfase_small"/>
</dbReference>
<dbReference type="PANTHER" id="PTHR43795">
    <property type="entry name" value="BIFUNCTIONAL ASPARTATE AMINOTRANSFERASE AND GLUTAMATE/ASPARTATE-PREPHENATE AMINOTRANSFERASE-RELATED"/>
    <property type="match status" value="1"/>
</dbReference>
<dbReference type="Gene3D" id="3.40.640.10">
    <property type="entry name" value="Type I PLP-dependent aspartate aminotransferase-like (Major domain)"/>
    <property type="match status" value="1"/>
</dbReference>
<feature type="domain" description="Aminotransferase class I/classII large" evidence="2">
    <location>
        <begin position="63"/>
        <end position="413"/>
    </location>
</feature>
<evidence type="ECO:0000313" key="3">
    <source>
        <dbReference type="EMBL" id="KAL1853132.1"/>
    </source>
</evidence>
<evidence type="ECO:0000256" key="1">
    <source>
        <dbReference type="ARBA" id="ARBA00022898"/>
    </source>
</evidence>
<comment type="caution">
    <text evidence="3">The sequence shown here is derived from an EMBL/GenBank/DDBJ whole genome shotgun (WGS) entry which is preliminary data.</text>
</comment>
<sequence>MLSARALKTSSQLDIPWRFVPGGPLYDPERNPDAVISFATAENALVHQEVADFVNSRVTFSASTFTYSFSTGGGPQFPKVLAAHLNEFFAPYKELDGHEIINTGAATALHEILAFSLGDPGDGVLLSRPGYGRFELDFGNKAHMSVVWSDTEAENCCAPEVVEYFEKTLGESNEAGVKIRMLFISNPHNPLGRCYPRETLVAIMKFCQRHQIHFVSDEIYALSVFDSGESDTLPFTSVLSIDPTGIIDTDLVHVTYGMSKDYGCAGLRVGALITRNQSLLKSAKSIVRFHNPSGPSLAIATAMLEDRAWCRAFLANTQAKIAEAYGSFTKELRNMGIRYLPGSNAGLFLWVDFTPYLPPEHLSHEERQFSLAQKILDSGVFVQPGEEHALRPGWFRLVYTLDPRAAREGLRRLKAVLQHIKW</sequence>
<dbReference type="InterPro" id="IPR050478">
    <property type="entry name" value="Ethylene_sulfur-biosynth"/>
</dbReference>
<organism evidence="3 4">
    <name type="scientific">Phialemonium thermophilum</name>
    <dbReference type="NCBI Taxonomy" id="223376"/>
    <lineage>
        <taxon>Eukaryota</taxon>
        <taxon>Fungi</taxon>
        <taxon>Dikarya</taxon>
        <taxon>Ascomycota</taxon>
        <taxon>Pezizomycotina</taxon>
        <taxon>Sordariomycetes</taxon>
        <taxon>Sordariomycetidae</taxon>
        <taxon>Cephalothecales</taxon>
        <taxon>Cephalothecaceae</taxon>
        <taxon>Phialemonium</taxon>
    </lineage>
</organism>
<reference evidence="3 4" key="1">
    <citation type="journal article" date="2024" name="Commun. Biol.">
        <title>Comparative genomic analysis of thermophilic fungi reveals convergent evolutionary adaptations and gene losses.</title>
        <authorList>
            <person name="Steindorff A.S."/>
            <person name="Aguilar-Pontes M.V."/>
            <person name="Robinson A.J."/>
            <person name="Andreopoulos B."/>
            <person name="LaButti K."/>
            <person name="Kuo A."/>
            <person name="Mondo S."/>
            <person name="Riley R."/>
            <person name="Otillar R."/>
            <person name="Haridas S."/>
            <person name="Lipzen A."/>
            <person name="Grimwood J."/>
            <person name="Schmutz J."/>
            <person name="Clum A."/>
            <person name="Reid I.D."/>
            <person name="Moisan M.C."/>
            <person name="Butler G."/>
            <person name="Nguyen T.T.M."/>
            <person name="Dewar K."/>
            <person name="Conant G."/>
            <person name="Drula E."/>
            <person name="Henrissat B."/>
            <person name="Hansel C."/>
            <person name="Singer S."/>
            <person name="Hutchinson M.I."/>
            <person name="de Vries R.P."/>
            <person name="Natvig D.O."/>
            <person name="Powell A.J."/>
            <person name="Tsang A."/>
            <person name="Grigoriev I.V."/>
        </authorList>
    </citation>
    <scope>NUCLEOTIDE SEQUENCE [LARGE SCALE GENOMIC DNA]</scope>
    <source>
        <strain evidence="3 4">ATCC 24622</strain>
    </source>
</reference>
<dbReference type="Gene3D" id="3.90.1150.10">
    <property type="entry name" value="Aspartate Aminotransferase, domain 1"/>
    <property type="match status" value="1"/>
</dbReference>
<dbReference type="Pfam" id="PF00155">
    <property type="entry name" value="Aminotran_1_2"/>
    <property type="match status" value="1"/>
</dbReference>
<dbReference type="CDD" id="cd00609">
    <property type="entry name" value="AAT_like"/>
    <property type="match status" value="1"/>
</dbReference>